<dbReference type="InterPro" id="IPR045112">
    <property type="entry name" value="PPAN-like"/>
</dbReference>
<name>A0A9K3LB11_9STRA</name>
<feature type="compositionally biased region" description="Basic residues" evidence="1">
    <location>
        <begin position="1"/>
        <end position="13"/>
    </location>
</feature>
<comment type="caution">
    <text evidence="3">The sequence shown here is derived from an EMBL/GenBank/DDBJ whole genome shotgun (WGS) entry which is preliminary data.</text>
</comment>
<dbReference type="InterPro" id="IPR007109">
    <property type="entry name" value="Brix"/>
</dbReference>
<dbReference type="Pfam" id="PF04427">
    <property type="entry name" value="Brix"/>
    <property type="match status" value="1"/>
</dbReference>
<keyword evidence="4" id="KW-1185">Reference proteome</keyword>
<feature type="region of interest" description="Disordered" evidence="1">
    <location>
        <begin position="348"/>
        <end position="436"/>
    </location>
</feature>
<feature type="domain" description="Brix" evidence="2">
    <location>
        <begin position="35"/>
        <end position="322"/>
    </location>
</feature>
<reference evidence="3" key="1">
    <citation type="journal article" date="2021" name="Sci. Rep.">
        <title>Diploid genomic architecture of Nitzschia inconspicua, an elite biomass production diatom.</title>
        <authorList>
            <person name="Oliver A."/>
            <person name="Podell S."/>
            <person name="Pinowska A."/>
            <person name="Traller J.C."/>
            <person name="Smith S.R."/>
            <person name="McClure R."/>
            <person name="Beliaev A."/>
            <person name="Bohutskyi P."/>
            <person name="Hill E.A."/>
            <person name="Rabines A."/>
            <person name="Zheng H."/>
            <person name="Allen L.Z."/>
            <person name="Kuo A."/>
            <person name="Grigoriev I.V."/>
            <person name="Allen A.E."/>
            <person name="Hazlebeck D."/>
            <person name="Allen E.E."/>
        </authorList>
    </citation>
    <scope>NUCLEOTIDE SEQUENCE</scope>
    <source>
        <strain evidence="3">Hildebrandi</strain>
    </source>
</reference>
<feature type="compositionally biased region" description="Basic and acidic residues" evidence="1">
    <location>
        <begin position="348"/>
        <end position="375"/>
    </location>
</feature>
<accession>A0A9K3LB11</accession>
<sequence>MPKRGRKRKKTHTHAANAENVAGTLTNSDEAFKVPKSLIIRRGKCEVVVADLVHDLRRLMMPFTAMNFHEDANFRKLTLNKYCQHVCLPLGISHILAFSQNEERLSLRIAKTPQGPTLTFRVHLFSLTKHIQKLQRRPINIKTLLDHSPIVVTNNFGDQTAPPQVKLMRITFQNMFPAINVATVKLKECRRVVLFHLVEEPDDEGNEGTERKNKQRIEMRHYAIKATPVGVNRKVRRLIQSKIPNLNKVQDIADYIAGNATATTSVDAASDSEPEDASAVVELAQNYAGKGNKSHGKSSLKLVELGPRLSLELIKVEQGLGDGTVMYHAHIQKTPEEAKAIQEKAENKIRLKEQRRREQEQNVERKRKAKEEKQLAKKKRKEEREEAAMDDLRKGGGKEDEDVEDEDLLEDDDDVDEDEDSVDDASIEDEDDDDEH</sequence>
<dbReference type="GO" id="GO:0006364">
    <property type="term" value="P:rRNA processing"/>
    <property type="evidence" value="ECO:0007669"/>
    <property type="project" value="InterPro"/>
</dbReference>
<evidence type="ECO:0000313" key="3">
    <source>
        <dbReference type="EMBL" id="KAG7358374.1"/>
    </source>
</evidence>
<dbReference type="SMART" id="SM00879">
    <property type="entry name" value="Brix"/>
    <property type="match status" value="1"/>
</dbReference>
<feature type="region of interest" description="Disordered" evidence="1">
    <location>
        <begin position="1"/>
        <end position="20"/>
    </location>
</feature>
<dbReference type="PANTHER" id="PTHR12661">
    <property type="entry name" value="PETER PAN-RELATED"/>
    <property type="match status" value="1"/>
</dbReference>
<proteinExistence type="predicted"/>
<dbReference type="GO" id="GO:0000027">
    <property type="term" value="P:ribosomal large subunit assembly"/>
    <property type="evidence" value="ECO:0007669"/>
    <property type="project" value="TreeGrafter"/>
</dbReference>
<dbReference type="Proteomes" id="UP000693970">
    <property type="component" value="Unassembled WGS sequence"/>
</dbReference>
<evidence type="ECO:0000256" key="1">
    <source>
        <dbReference type="SAM" id="MobiDB-lite"/>
    </source>
</evidence>
<feature type="compositionally biased region" description="Basic and acidic residues" evidence="1">
    <location>
        <begin position="382"/>
        <end position="398"/>
    </location>
</feature>
<organism evidence="3 4">
    <name type="scientific">Nitzschia inconspicua</name>
    <dbReference type="NCBI Taxonomy" id="303405"/>
    <lineage>
        <taxon>Eukaryota</taxon>
        <taxon>Sar</taxon>
        <taxon>Stramenopiles</taxon>
        <taxon>Ochrophyta</taxon>
        <taxon>Bacillariophyta</taxon>
        <taxon>Bacillariophyceae</taxon>
        <taxon>Bacillariophycidae</taxon>
        <taxon>Bacillariales</taxon>
        <taxon>Bacillariaceae</taxon>
        <taxon>Nitzschia</taxon>
    </lineage>
</organism>
<evidence type="ECO:0000313" key="4">
    <source>
        <dbReference type="Proteomes" id="UP000693970"/>
    </source>
</evidence>
<dbReference type="OrthoDB" id="10261452at2759"/>
<dbReference type="PROSITE" id="PS50833">
    <property type="entry name" value="BRIX"/>
    <property type="match status" value="1"/>
</dbReference>
<dbReference type="PANTHER" id="PTHR12661:SF5">
    <property type="entry name" value="SUPPRESSOR OF SWI4 1 HOMOLOG"/>
    <property type="match status" value="1"/>
</dbReference>
<dbReference type="AlphaFoldDB" id="A0A9K3LB11"/>
<dbReference type="EMBL" id="JAGRRH010000014">
    <property type="protein sequence ID" value="KAG7358374.1"/>
    <property type="molecule type" value="Genomic_DNA"/>
</dbReference>
<protein>
    <submittedName>
        <fullName evidence="3">Brix domain containing protein</fullName>
    </submittedName>
</protein>
<reference evidence="3" key="2">
    <citation type="submission" date="2021-04" db="EMBL/GenBank/DDBJ databases">
        <authorList>
            <person name="Podell S."/>
        </authorList>
    </citation>
    <scope>NUCLEOTIDE SEQUENCE</scope>
    <source>
        <strain evidence="3">Hildebrandi</strain>
    </source>
</reference>
<dbReference type="GO" id="GO:0030687">
    <property type="term" value="C:preribosome, large subunit precursor"/>
    <property type="evidence" value="ECO:0007669"/>
    <property type="project" value="TreeGrafter"/>
</dbReference>
<feature type="compositionally biased region" description="Acidic residues" evidence="1">
    <location>
        <begin position="399"/>
        <end position="436"/>
    </location>
</feature>
<dbReference type="GO" id="GO:0019843">
    <property type="term" value="F:rRNA binding"/>
    <property type="evidence" value="ECO:0007669"/>
    <property type="project" value="InterPro"/>
</dbReference>
<gene>
    <name evidence="3" type="ORF">IV203_014962</name>
</gene>
<evidence type="ECO:0000259" key="2">
    <source>
        <dbReference type="PROSITE" id="PS50833"/>
    </source>
</evidence>